<comment type="caution">
    <text evidence="15">The sequence shown here is derived from an EMBL/GenBank/DDBJ whole genome shotgun (WGS) entry which is preliminary data.</text>
</comment>
<keyword evidence="16" id="KW-1185">Reference proteome</keyword>
<dbReference type="Gene3D" id="3.30.450.20">
    <property type="entry name" value="PAS domain"/>
    <property type="match status" value="1"/>
</dbReference>
<feature type="domain" description="HAMP" evidence="14">
    <location>
        <begin position="325"/>
        <end position="377"/>
    </location>
</feature>
<dbReference type="PROSITE" id="PS50885">
    <property type="entry name" value="HAMP"/>
    <property type="match status" value="1"/>
</dbReference>
<protein>
    <recommendedName>
        <fullName evidence="3">histidine kinase</fullName>
        <ecNumber evidence="3">2.7.13.3</ecNumber>
    </recommendedName>
</protein>
<evidence type="ECO:0000256" key="1">
    <source>
        <dbReference type="ARBA" id="ARBA00000085"/>
    </source>
</evidence>
<keyword evidence="6" id="KW-0808">Transferase</keyword>
<dbReference type="Gene3D" id="3.30.565.10">
    <property type="entry name" value="Histidine kinase-like ATPase, C-terminal domain"/>
    <property type="match status" value="1"/>
</dbReference>
<feature type="transmembrane region" description="Helical" evidence="13">
    <location>
        <begin position="305"/>
        <end position="327"/>
    </location>
</feature>
<dbReference type="InterPro" id="IPR003660">
    <property type="entry name" value="HAMP_dom"/>
</dbReference>
<dbReference type="SMART" id="SM00911">
    <property type="entry name" value="HWE_HK"/>
    <property type="match status" value="1"/>
</dbReference>
<keyword evidence="12 13" id="KW-0472">Membrane</keyword>
<dbReference type="EMBL" id="MLCA01000011">
    <property type="protein sequence ID" value="MEE7493187.1"/>
    <property type="molecule type" value="Genomic_DNA"/>
</dbReference>
<evidence type="ECO:0000256" key="13">
    <source>
        <dbReference type="SAM" id="Phobius"/>
    </source>
</evidence>
<dbReference type="InterPro" id="IPR033479">
    <property type="entry name" value="dCache_1"/>
</dbReference>
<dbReference type="GO" id="GO:0016301">
    <property type="term" value="F:kinase activity"/>
    <property type="evidence" value="ECO:0007669"/>
    <property type="project" value="UniProtKB-KW"/>
</dbReference>
<proteinExistence type="predicted"/>
<evidence type="ECO:0000256" key="10">
    <source>
        <dbReference type="ARBA" id="ARBA00022840"/>
    </source>
</evidence>
<dbReference type="CDD" id="cd12915">
    <property type="entry name" value="PDC2_DGC_like"/>
    <property type="match status" value="1"/>
</dbReference>
<comment type="subcellular location">
    <subcellularLocation>
        <location evidence="2">Cell membrane</location>
        <topology evidence="2">Multi-pass membrane protein</topology>
    </subcellularLocation>
</comment>
<accession>A0ABU7TV47</accession>
<dbReference type="InterPro" id="IPR011102">
    <property type="entry name" value="Sig_transdc_His_kinase_HWE"/>
</dbReference>
<evidence type="ECO:0000256" key="7">
    <source>
        <dbReference type="ARBA" id="ARBA00022692"/>
    </source>
</evidence>
<dbReference type="Pfam" id="PF02743">
    <property type="entry name" value="dCache_1"/>
    <property type="match status" value="1"/>
</dbReference>
<evidence type="ECO:0000256" key="3">
    <source>
        <dbReference type="ARBA" id="ARBA00012438"/>
    </source>
</evidence>
<keyword evidence="5" id="KW-0597">Phosphoprotein</keyword>
<reference evidence="15 16" key="1">
    <citation type="journal article" date="2012" name="Genet. Mol. Biol.">
        <title>Analysis of 16S rRNA and mxaF genes revealing insights into Methylobacterium niche-specific plant association.</title>
        <authorList>
            <person name="Dourado M.N."/>
            <person name="Andreote F.D."/>
            <person name="Dini-Andreote F."/>
            <person name="Conti R."/>
            <person name="Araujo J.M."/>
            <person name="Araujo W.L."/>
        </authorList>
    </citation>
    <scope>NUCLEOTIDE SEQUENCE [LARGE SCALE GENOMIC DNA]</scope>
    <source>
        <strain evidence="15 16">TC3-10</strain>
    </source>
</reference>
<keyword evidence="4" id="KW-1003">Cell membrane</keyword>
<dbReference type="InterPro" id="IPR036890">
    <property type="entry name" value="HATPase_C_sf"/>
</dbReference>
<keyword evidence="11 13" id="KW-1133">Transmembrane helix</keyword>
<dbReference type="CDD" id="cd12914">
    <property type="entry name" value="PDC1_DGC_like"/>
    <property type="match status" value="1"/>
</dbReference>
<evidence type="ECO:0000259" key="14">
    <source>
        <dbReference type="PROSITE" id="PS50885"/>
    </source>
</evidence>
<dbReference type="Pfam" id="PF07536">
    <property type="entry name" value="HWE_HK"/>
    <property type="match status" value="1"/>
</dbReference>
<evidence type="ECO:0000313" key="16">
    <source>
        <dbReference type="Proteomes" id="UP001355206"/>
    </source>
</evidence>
<keyword evidence="9 15" id="KW-0418">Kinase</keyword>
<dbReference type="Gene3D" id="6.10.340.10">
    <property type="match status" value="1"/>
</dbReference>
<evidence type="ECO:0000256" key="5">
    <source>
        <dbReference type="ARBA" id="ARBA00022553"/>
    </source>
</evidence>
<evidence type="ECO:0000256" key="6">
    <source>
        <dbReference type="ARBA" id="ARBA00022679"/>
    </source>
</evidence>
<evidence type="ECO:0000256" key="2">
    <source>
        <dbReference type="ARBA" id="ARBA00004651"/>
    </source>
</evidence>
<keyword evidence="7 13" id="KW-0812">Transmembrane</keyword>
<evidence type="ECO:0000256" key="9">
    <source>
        <dbReference type="ARBA" id="ARBA00022777"/>
    </source>
</evidence>
<name>A0ABU7TV47_9HYPH</name>
<dbReference type="PANTHER" id="PTHR41523">
    <property type="entry name" value="TWO-COMPONENT SYSTEM SENSOR PROTEIN"/>
    <property type="match status" value="1"/>
</dbReference>
<evidence type="ECO:0000256" key="12">
    <source>
        <dbReference type="ARBA" id="ARBA00023136"/>
    </source>
</evidence>
<dbReference type="EC" id="2.7.13.3" evidence="3"/>
<comment type="catalytic activity">
    <reaction evidence="1">
        <text>ATP + protein L-histidine = ADP + protein N-phospho-L-histidine.</text>
        <dbReference type="EC" id="2.7.13.3"/>
    </reaction>
</comment>
<dbReference type="Proteomes" id="UP001355206">
    <property type="component" value="Unassembled WGS sequence"/>
</dbReference>
<evidence type="ECO:0000256" key="8">
    <source>
        <dbReference type="ARBA" id="ARBA00022741"/>
    </source>
</evidence>
<organism evidence="15 16">
    <name type="scientific">Methylobacterium oryzae</name>
    <dbReference type="NCBI Taxonomy" id="334852"/>
    <lineage>
        <taxon>Bacteria</taxon>
        <taxon>Pseudomonadati</taxon>
        <taxon>Pseudomonadota</taxon>
        <taxon>Alphaproteobacteria</taxon>
        <taxon>Hyphomicrobiales</taxon>
        <taxon>Methylobacteriaceae</taxon>
        <taxon>Methylobacterium</taxon>
    </lineage>
</organism>
<dbReference type="PANTHER" id="PTHR41523:SF7">
    <property type="entry name" value="HISTIDINE KINASE"/>
    <property type="match status" value="1"/>
</dbReference>
<keyword evidence="8" id="KW-0547">Nucleotide-binding</keyword>
<evidence type="ECO:0000256" key="4">
    <source>
        <dbReference type="ARBA" id="ARBA00022475"/>
    </source>
</evidence>
<evidence type="ECO:0000256" key="11">
    <source>
        <dbReference type="ARBA" id="ARBA00022989"/>
    </source>
</evidence>
<gene>
    <name evidence="15" type="ORF">MOTC310_23100</name>
</gene>
<evidence type="ECO:0000313" key="15">
    <source>
        <dbReference type="EMBL" id="MEE7493187.1"/>
    </source>
</evidence>
<sequence length="590" mass="62943">MSPRFRFPTPLPRPLLRRFPRSLPLSLTTRILLLVLLALAPALAIQGYNEVALRASRDAAVRADARATARDVAEDFAQVADRMQQALDLISGDATVQAREPAACTAYLRRAAARLPHVLLIALTDPEGAVICDSAGAPSGSYSSRGRTYHRRALERGGYAIGGYAVGFQTKRPSIHFARAVHVGDSAGAPAGVLLAAVDLDWLSGHLEQALHQAETAITVTDRDGLIIARRPDEADWIGRPIPPDRVAMLEAQGSDVRVAAGLDGRLRIIATAMPDGPLTGVRVVVGRDYATAFADIDAATRRGLVLIALGAALALAAALVAGRVFIRRPVDRLLRTAAAWQAGDLAARTGLRGAAEFDRLGSKLDAMAGTLQRSTAALHAEIQRGRALQTQQGTMLHELNHRVKNTLATVQALARQSRGSADVLEARILALSKTHDLLTREDWSGAALREVLENELGPYRTGAEQICLDGPDVSLSPREVLALGMTIHELTTNAAKYGALSVREGRVRVVWSLGPGAAGERRLRLSWEERGGPPVRAPTRVGFGTRLIAGGVRRELAGTVDLAFEDEGLRCRLDVPLDPGLGAMLAPTG</sequence>
<dbReference type="SMART" id="SM00304">
    <property type="entry name" value="HAMP"/>
    <property type="match status" value="1"/>
</dbReference>
<keyword evidence="10" id="KW-0067">ATP-binding</keyword>